<sequence>MSAHFFRGFRGLLIKTDLCSRAWIRIRGRLVRGLDPHRCYIGIETKDRWASGLAIANFGEHPALLYCTPTSPPPSGPTVQ</sequence>
<organism evidence="1 2">
    <name type="scientific">Vitis vinifera</name>
    <name type="common">Grape</name>
    <dbReference type="NCBI Taxonomy" id="29760"/>
    <lineage>
        <taxon>Eukaryota</taxon>
        <taxon>Viridiplantae</taxon>
        <taxon>Streptophyta</taxon>
        <taxon>Embryophyta</taxon>
        <taxon>Tracheophyta</taxon>
        <taxon>Spermatophyta</taxon>
        <taxon>Magnoliopsida</taxon>
        <taxon>eudicotyledons</taxon>
        <taxon>Gunneridae</taxon>
        <taxon>Pentapetalae</taxon>
        <taxon>rosids</taxon>
        <taxon>Vitales</taxon>
        <taxon>Vitaceae</taxon>
        <taxon>Viteae</taxon>
        <taxon>Vitis</taxon>
    </lineage>
</organism>
<comment type="caution">
    <text evidence="1">The sequence shown here is derived from an EMBL/GenBank/DDBJ whole genome shotgun (WGS) entry which is preliminary data.</text>
</comment>
<name>A0A438GNB1_VITVI</name>
<reference evidence="1 2" key="1">
    <citation type="journal article" date="2018" name="PLoS Genet.">
        <title>Population sequencing reveals clonal diversity and ancestral inbreeding in the grapevine cultivar Chardonnay.</title>
        <authorList>
            <person name="Roach M.J."/>
            <person name="Johnson D.L."/>
            <person name="Bohlmann J."/>
            <person name="van Vuuren H.J."/>
            <person name="Jones S.J."/>
            <person name="Pretorius I.S."/>
            <person name="Schmidt S.A."/>
            <person name="Borneman A.R."/>
        </authorList>
    </citation>
    <scope>NUCLEOTIDE SEQUENCE [LARGE SCALE GENOMIC DNA]</scope>
    <source>
        <strain evidence="2">cv. Chardonnay</strain>
        <tissue evidence="1">Leaf</tissue>
    </source>
</reference>
<dbReference type="Proteomes" id="UP000288805">
    <property type="component" value="Unassembled WGS sequence"/>
</dbReference>
<evidence type="ECO:0000313" key="1">
    <source>
        <dbReference type="EMBL" id="RVW73664.1"/>
    </source>
</evidence>
<dbReference type="EMBL" id="QGNW01000386">
    <property type="protein sequence ID" value="RVW73664.1"/>
    <property type="molecule type" value="Genomic_DNA"/>
</dbReference>
<gene>
    <name evidence="1" type="ORF">CK203_057029</name>
</gene>
<dbReference type="AlphaFoldDB" id="A0A438GNB1"/>
<protein>
    <submittedName>
        <fullName evidence="1">Uncharacterized protein</fullName>
    </submittedName>
</protein>
<proteinExistence type="predicted"/>
<evidence type="ECO:0000313" key="2">
    <source>
        <dbReference type="Proteomes" id="UP000288805"/>
    </source>
</evidence>
<accession>A0A438GNB1</accession>